<organism evidence="1 2">
    <name type="scientific">Hymenobacter yonginensis</name>
    <dbReference type="NCBI Taxonomy" id="748197"/>
    <lineage>
        <taxon>Bacteria</taxon>
        <taxon>Pseudomonadati</taxon>
        <taxon>Bacteroidota</taxon>
        <taxon>Cytophagia</taxon>
        <taxon>Cytophagales</taxon>
        <taxon>Hymenobacteraceae</taxon>
        <taxon>Hymenobacter</taxon>
    </lineage>
</organism>
<dbReference type="EMBL" id="CP115396">
    <property type="protein sequence ID" value="WBO86239.1"/>
    <property type="molecule type" value="Genomic_DNA"/>
</dbReference>
<evidence type="ECO:0000313" key="1">
    <source>
        <dbReference type="EMBL" id="WBO86239.1"/>
    </source>
</evidence>
<sequence>MSVRLFTTPFVATALLMSCLACSKKEDVSPAPNTGSFALDGVAISCQAKVTRSAGSIGSNAYDFLDLNLAPPRPAGAVQRLVLHLYKVPGSPANTYLLSRLSVYSGGNASPYNFAGKSFTLMETSEGKFSGSFTGQVKANSSSIPGPYSTITDGIFTEVQF</sequence>
<accession>A0ABY7PUK6</accession>
<reference evidence="1 2" key="1">
    <citation type="journal article" date="2011" name="Int. J. Syst. Evol. Microbiol.">
        <title>Hymenobacter yonginensis sp. nov., isolated from a mesotrophic artificial lake.</title>
        <authorList>
            <person name="Joung Y."/>
            <person name="Cho S.H."/>
            <person name="Kim H."/>
            <person name="Kim S.B."/>
            <person name="Joh K."/>
        </authorList>
    </citation>
    <scope>NUCLEOTIDE SEQUENCE [LARGE SCALE GENOMIC DNA]</scope>
    <source>
        <strain evidence="1 2">KCTC 22745</strain>
    </source>
</reference>
<dbReference type="Proteomes" id="UP001211872">
    <property type="component" value="Chromosome"/>
</dbReference>
<proteinExistence type="predicted"/>
<dbReference type="RefSeq" id="WP_270128822.1">
    <property type="nucleotide sequence ID" value="NZ_CP115396.1"/>
</dbReference>
<protein>
    <recommendedName>
        <fullName evidence="3">Lipoprotein</fullName>
    </recommendedName>
</protein>
<keyword evidence="2" id="KW-1185">Reference proteome</keyword>
<gene>
    <name evidence="1" type="ORF">O9Z63_08250</name>
</gene>
<name>A0ABY7PUK6_9BACT</name>
<evidence type="ECO:0000313" key="2">
    <source>
        <dbReference type="Proteomes" id="UP001211872"/>
    </source>
</evidence>
<dbReference type="PROSITE" id="PS51257">
    <property type="entry name" value="PROKAR_LIPOPROTEIN"/>
    <property type="match status" value="1"/>
</dbReference>
<evidence type="ECO:0008006" key="3">
    <source>
        <dbReference type="Google" id="ProtNLM"/>
    </source>
</evidence>